<evidence type="ECO:0000259" key="2">
    <source>
        <dbReference type="Pfam" id="PF20150"/>
    </source>
</evidence>
<organism evidence="3 4">
    <name type="scientific">Botryotinia fuckeliana (strain T4)</name>
    <name type="common">Noble rot fungus</name>
    <name type="synonym">Botrytis cinerea</name>
    <dbReference type="NCBI Taxonomy" id="999810"/>
    <lineage>
        <taxon>Eukaryota</taxon>
        <taxon>Fungi</taxon>
        <taxon>Dikarya</taxon>
        <taxon>Ascomycota</taxon>
        <taxon>Pezizomycotina</taxon>
        <taxon>Leotiomycetes</taxon>
        <taxon>Helotiales</taxon>
        <taxon>Sclerotiniaceae</taxon>
        <taxon>Botrytis</taxon>
    </lineage>
</organism>
<evidence type="ECO:0000256" key="1">
    <source>
        <dbReference type="SAM" id="MobiDB-lite"/>
    </source>
</evidence>
<dbReference type="AlphaFoldDB" id="G2XSJ2"/>
<dbReference type="OrthoDB" id="3513892at2759"/>
<feature type="compositionally biased region" description="Polar residues" evidence="1">
    <location>
        <begin position="42"/>
        <end position="54"/>
    </location>
</feature>
<feature type="domain" description="2EXR" evidence="2">
    <location>
        <begin position="86"/>
        <end position="175"/>
    </location>
</feature>
<evidence type="ECO:0000313" key="3">
    <source>
        <dbReference type="EMBL" id="CCD43629.1"/>
    </source>
</evidence>
<dbReference type="PANTHER" id="PTHR35910">
    <property type="entry name" value="2EXR DOMAIN-CONTAINING PROTEIN"/>
    <property type="match status" value="1"/>
</dbReference>
<feature type="region of interest" description="Disordered" evidence="1">
    <location>
        <begin position="28"/>
        <end position="65"/>
    </location>
</feature>
<gene>
    <name evidence="3" type="ORF">BofuT4_P064710.1</name>
</gene>
<dbReference type="InParanoid" id="G2XSJ2"/>
<proteinExistence type="predicted"/>
<dbReference type="InterPro" id="IPR045518">
    <property type="entry name" value="2EXR"/>
</dbReference>
<sequence length="335" mass="39359">MSYSLFNHCAGTISHKRTIKRIATDADLSPFGEEQQDECPDSSITTKSPENKQCLQPPPPPRTNYSIVPSTIELEEQSHKPHQDTFHLFMDLPLELRSKIYEFACLEPRAVPIWPVYTDDGKDNIGFRFESETPAIMQVSQEARRESQRLDIYAKNPETPSPLPRIWIKPSIDIVCPVRNNGSIWTVFQFLKFSQVINRFNIERLCIDDFEFRCCQLTDNLHNFFVIPKWMNHNLRQILAYSSLRPFNIRRRPLRIVNSNKINLEQDSEEMMMISMEADTRFEELEDMIGNLNSFHRDQIELDKTTGERLTHIPIWLYNHRKTWTKPELMRCAAL</sequence>
<protein>
    <recommendedName>
        <fullName evidence="2">2EXR domain-containing protein</fullName>
    </recommendedName>
</protein>
<dbReference type="EMBL" id="FQ790261">
    <property type="protein sequence ID" value="CCD43629.1"/>
    <property type="molecule type" value="Genomic_DNA"/>
</dbReference>
<name>G2XSJ2_BOTF4</name>
<reference evidence="4" key="1">
    <citation type="journal article" date="2011" name="PLoS Genet.">
        <title>Genomic analysis of the necrotrophic fungal pathogens Sclerotinia sclerotiorum and Botrytis cinerea.</title>
        <authorList>
            <person name="Amselem J."/>
            <person name="Cuomo C.A."/>
            <person name="van Kan J.A."/>
            <person name="Viaud M."/>
            <person name="Benito E.P."/>
            <person name="Couloux A."/>
            <person name="Coutinho P.M."/>
            <person name="de Vries R.P."/>
            <person name="Dyer P.S."/>
            <person name="Fillinger S."/>
            <person name="Fournier E."/>
            <person name="Gout L."/>
            <person name="Hahn M."/>
            <person name="Kohn L."/>
            <person name="Lapalu N."/>
            <person name="Plummer K.M."/>
            <person name="Pradier J.M."/>
            <person name="Quevillon E."/>
            <person name="Sharon A."/>
            <person name="Simon A."/>
            <person name="ten Have A."/>
            <person name="Tudzynski B."/>
            <person name="Tudzynski P."/>
            <person name="Wincker P."/>
            <person name="Andrew M."/>
            <person name="Anthouard V."/>
            <person name="Beever R.E."/>
            <person name="Beffa R."/>
            <person name="Benoit I."/>
            <person name="Bouzid O."/>
            <person name="Brault B."/>
            <person name="Chen Z."/>
            <person name="Choquer M."/>
            <person name="Collemare J."/>
            <person name="Cotton P."/>
            <person name="Danchin E.G."/>
            <person name="Da Silva C."/>
            <person name="Gautier A."/>
            <person name="Giraud C."/>
            <person name="Giraud T."/>
            <person name="Gonzalez C."/>
            <person name="Grossetete S."/>
            <person name="Guldener U."/>
            <person name="Henrissat B."/>
            <person name="Howlett B.J."/>
            <person name="Kodira C."/>
            <person name="Kretschmer M."/>
            <person name="Lappartient A."/>
            <person name="Leroch M."/>
            <person name="Levis C."/>
            <person name="Mauceli E."/>
            <person name="Neuveglise C."/>
            <person name="Oeser B."/>
            <person name="Pearson M."/>
            <person name="Poulain J."/>
            <person name="Poussereau N."/>
            <person name="Quesneville H."/>
            <person name="Rascle C."/>
            <person name="Schumacher J."/>
            <person name="Segurens B."/>
            <person name="Sexton A."/>
            <person name="Silva E."/>
            <person name="Sirven C."/>
            <person name="Soanes D.M."/>
            <person name="Talbot N.J."/>
            <person name="Templeton M."/>
            <person name="Yandava C."/>
            <person name="Yarden O."/>
            <person name="Zeng Q."/>
            <person name="Rollins J.A."/>
            <person name="Lebrun M.H."/>
            <person name="Dickman M."/>
        </authorList>
    </citation>
    <scope>NUCLEOTIDE SEQUENCE [LARGE SCALE GENOMIC DNA]</scope>
    <source>
        <strain evidence="4">T4</strain>
    </source>
</reference>
<dbReference type="Pfam" id="PF20150">
    <property type="entry name" value="2EXR"/>
    <property type="match status" value="1"/>
</dbReference>
<accession>G2XSJ2</accession>
<evidence type="ECO:0000313" key="4">
    <source>
        <dbReference type="Proteomes" id="UP000008177"/>
    </source>
</evidence>
<dbReference type="Proteomes" id="UP000008177">
    <property type="component" value="Unplaced contigs"/>
</dbReference>
<dbReference type="HOGENOM" id="CLU_828980_0_0_1"/>
<dbReference type="PANTHER" id="PTHR35910:SF1">
    <property type="entry name" value="2EXR DOMAIN-CONTAINING PROTEIN"/>
    <property type="match status" value="1"/>
</dbReference>